<feature type="domain" description="DCUN1" evidence="3">
    <location>
        <begin position="64"/>
        <end position="255"/>
    </location>
</feature>
<dbReference type="Proteomes" id="UP000288716">
    <property type="component" value="Unassembled WGS sequence"/>
</dbReference>
<dbReference type="GO" id="GO:0032182">
    <property type="term" value="F:ubiquitin-like protein binding"/>
    <property type="evidence" value="ECO:0007669"/>
    <property type="project" value="TreeGrafter"/>
</dbReference>
<dbReference type="GO" id="GO:0097602">
    <property type="term" value="F:cullin family protein binding"/>
    <property type="evidence" value="ECO:0007669"/>
    <property type="project" value="TreeGrafter"/>
</dbReference>
<organism evidence="4 5">
    <name type="scientific">Leptotrombidium deliense</name>
    <dbReference type="NCBI Taxonomy" id="299467"/>
    <lineage>
        <taxon>Eukaryota</taxon>
        <taxon>Metazoa</taxon>
        <taxon>Ecdysozoa</taxon>
        <taxon>Arthropoda</taxon>
        <taxon>Chelicerata</taxon>
        <taxon>Arachnida</taxon>
        <taxon>Acari</taxon>
        <taxon>Acariformes</taxon>
        <taxon>Trombidiformes</taxon>
        <taxon>Prostigmata</taxon>
        <taxon>Anystina</taxon>
        <taxon>Parasitengona</taxon>
        <taxon>Trombiculoidea</taxon>
        <taxon>Trombiculidae</taxon>
        <taxon>Leptotrombidium</taxon>
    </lineage>
</organism>
<evidence type="ECO:0000256" key="2">
    <source>
        <dbReference type="RuleBase" id="RU410713"/>
    </source>
</evidence>
<dbReference type="EMBL" id="NCKV01000362">
    <property type="protein sequence ID" value="RWS30824.1"/>
    <property type="molecule type" value="Genomic_DNA"/>
</dbReference>
<dbReference type="Pfam" id="PF14555">
    <property type="entry name" value="UBA_4"/>
    <property type="match status" value="1"/>
</dbReference>
<comment type="caution">
    <text evidence="4">The sequence shown here is derived from an EMBL/GenBank/DDBJ whole genome shotgun (WGS) entry which is preliminary data.</text>
</comment>
<dbReference type="Gene3D" id="1.10.238.10">
    <property type="entry name" value="EF-hand"/>
    <property type="match status" value="1"/>
</dbReference>
<dbReference type="Pfam" id="PF03556">
    <property type="entry name" value="Cullin_binding"/>
    <property type="match status" value="1"/>
</dbReference>
<reference evidence="4 5" key="1">
    <citation type="journal article" date="2018" name="Gigascience">
        <title>Genomes of trombidid mites reveal novel predicted allergens and laterally-transferred genes associated with secondary metabolism.</title>
        <authorList>
            <person name="Dong X."/>
            <person name="Chaisiri K."/>
            <person name="Xia D."/>
            <person name="Armstrong S.D."/>
            <person name="Fang Y."/>
            <person name="Donnelly M.J."/>
            <person name="Kadowaki T."/>
            <person name="McGarry J.W."/>
            <person name="Darby A.C."/>
            <person name="Makepeace B.L."/>
        </authorList>
    </citation>
    <scope>NUCLEOTIDE SEQUENCE [LARGE SCALE GENOMIC DNA]</scope>
    <source>
        <strain evidence="4">UoL-UT</strain>
    </source>
</reference>
<dbReference type="InterPro" id="IPR005176">
    <property type="entry name" value="PONY_dom"/>
</dbReference>
<dbReference type="InterPro" id="IPR009060">
    <property type="entry name" value="UBA-like_sf"/>
</dbReference>
<protein>
    <recommendedName>
        <fullName evidence="2">Defective in cullin neddylation protein</fullName>
    </recommendedName>
</protein>
<evidence type="ECO:0000313" key="5">
    <source>
        <dbReference type="Proteomes" id="UP000288716"/>
    </source>
</evidence>
<sequence>MVCNKLKSTQKDKVKIFMNLTATGEKTAIYCLNMYDWKLEVATDAYFNDPSVYYRDNAKLNNCIDKKKMDSFFNRYKDSGDKITTDGILSMLSDLNFTPEDVKVLLLAFKCRCEQQCIITRDEFIHGCQEMNVDNLEKLKSKLISLENEMYKDDKKLKELYLFTFNYGKLSSGQKSLDEETAVAYWRILFANGQKFKFLNEWINYLEECNQKRAISKDTWNLLFDFSLMIDDQMNNYDEEGAWPVLIDEFVDWWKKQKHSSSA</sequence>
<dbReference type="FunFam" id="1.10.238.200:FF:000003">
    <property type="entry name" value="DCN1-like protein 3"/>
    <property type="match status" value="1"/>
</dbReference>
<dbReference type="PROSITE" id="PS51229">
    <property type="entry name" value="DCUN1"/>
    <property type="match status" value="1"/>
</dbReference>
<dbReference type="GO" id="GO:0005886">
    <property type="term" value="C:plasma membrane"/>
    <property type="evidence" value="ECO:0007669"/>
    <property type="project" value="UniProtKB-ARBA"/>
</dbReference>
<accession>A0A443STK5</accession>
<evidence type="ECO:0000259" key="3">
    <source>
        <dbReference type="PROSITE" id="PS51229"/>
    </source>
</evidence>
<dbReference type="InterPro" id="IPR042460">
    <property type="entry name" value="DCN1-like_PONY"/>
</dbReference>
<dbReference type="Gene3D" id="1.10.238.200">
    <property type="entry name" value="Cullin, PONY binding domain"/>
    <property type="match status" value="1"/>
</dbReference>
<dbReference type="InterPro" id="IPR014764">
    <property type="entry name" value="DCN-prot"/>
</dbReference>
<dbReference type="OrthoDB" id="286637at2759"/>
<dbReference type="PANTHER" id="PTHR12281">
    <property type="entry name" value="RP42 RELATED"/>
    <property type="match status" value="1"/>
</dbReference>
<dbReference type="STRING" id="299467.A0A443STK5"/>
<keyword evidence="1" id="KW-0833">Ubl conjugation pathway</keyword>
<dbReference type="GO" id="GO:0031624">
    <property type="term" value="F:ubiquitin conjugating enzyme binding"/>
    <property type="evidence" value="ECO:0007669"/>
    <property type="project" value="TreeGrafter"/>
</dbReference>
<comment type="function">
    <text evidence="2">Neddylation of cullins play an essential role in the regulation of SCF-type complexes activity.</text>
</comment>
<dbReference type="AlphaFoldDB" id="A0A443STK5"/>
<dbReference type="Gene3D" id="1.10.8.10">
    <property type="entry name" value="DNA helicase RuvA subunit, C-terminal domain"/>
    <property type="match status" value="1"/>
</dbReference>
<name>A0A443STK5_9ACAR</name>
<evidence type="ECO:0000313" key="4">
    <source>
        <dbReference type="EMBL" id="RWS30824.1"/>
    </source>
</evidence>
<keyword evidence="5" id="KW-1185">Reference proteome</keyword>
<evidence type="ECO:0000256" key="1">
    <source>
        <dbReference type="ARBA" id="ARBA00022786"/>
    </source>
</evidence>
<proteinExistence type="predicted"/>
<dbReference type="PANTHER" id="PTHR12281:SF32">
    <property type="entry name" value="DCN1-LIKE PROTEIN"/>
    <property type="match status" value="1"/>
</dbReference>
<dbReference type="GO" id="GO:0000151">
    <property type="term" value="C:ubiquitin ligase complex"/>
    <property type="evidence" value="ECO:0007669"/>
    <property type="project" value="TreeGrafter"/>
</dbReference>
<dbReference type="SUPFAM" id="SSF46934">
    <property type="entry name" value="UBA-like"/>
    <property type="match status" value="1"/>
</dbReference>
<dbReference type="GO" id="GO:2000436">
    <property type="term" value="P:positive regulation of protein neddylation"/>
    <property type="evidence" value="ECO:0007669"/>
    <property type="project" value="UniProtKB-ARBA"/>
</dbReference>
<dbReference type="GO" id="GO:0045116">
    <property type="term" value="P:protein neddylation"/>
    <property type="evidence" value="ECO:0007669"/>
    <property type="project" value="TreeGrafter"/>
</dbReference>
<gene>
    <name evidence="4" type="ORF">B4U80_04306</name>
</gene>
<dbReference type="VEuPathDB" id="VectorBase:LDEU001214"/>